<evidence type="ECO:0000256" key="4">
    <source>
        <dbReference type="ARBA" id="ARBA00022490"/>
    </source>
</evidence>
<organism evidence="7 8">
    <name type="scientific">Segatella maculosa OT 289</name>
    <dbReference type="NCBI Taxonomy" id="999422"/>
    <lineage>
        <taxon>Bacteria</taxon>
        <taxon>Pseudomonadati</taxon>
        <taxon>Bacteroidota</taxon>
        <taxon>Bacteroidia</taxon>
        <taxon>Bacteroidales</taxon>
        <taxon>Prevotellaceae</taxon>
        <taxon>Segatella</taxon>
    </lineage>
</organism>
<comment type="similarity">
    <text evidence="2">Belongs to the RecX family.</text>
</comment>
<dbReference type="GO" id="GO:0005737">
    <property type="term" value="C:cytoplasm"/>
    <property type="evidence" value="ECO:0007669"/>
    <property type="project" value="UniProtKB-SubCell"/>
</dbReference>
<dbReference type="InterPro" id="IPR036388">
    <property type="entry name" value="WH-like_DNA-bd_sf"/>
</dbReference>
<accession>H1HL80</accession>
<dbReference type="InterPro" id="IPR053924">
    <property type="entry name" value="RecX_HTH_2nd"/>
</dbReference>
<evidence type="ECO:0000313" key="8">
    <source>
        <dbReference type="Proteomes" id="UP000003167"/>
    </source>
</evidence>
<dbReference type="HOGENOM" id="CLU_066607_5_2_10"/>
<dbReference type="EMBL" id="AGEK01000018">
    <property type="protein sequence ID" value="EHO72212.1"/>
    <property type="molecule type" value="Genomic_DNA"/>
</dbReference>
<dbReference type="GO" id="GO:0006282">
    <property type="term" value="P:regulation of DNA repair"/>
    <property type="evidence" value="ECO:0007669"/>
    <property type="project" value="InterPro"/>
</dbReference>
<gene>
    <name evidence="7" type="ORF">HMPREF9944_00924</name>
</gene>
<reference evidence="7 8" key="1">
    <citation type="submission" date="2011-12" db="EMBL/GenBank/DDBJ databases">
        <title>The Genome Sequence of Prevotella maculosa OT 289.</title>
        <authorList>
            <consortium name="The Broad Institute Genome Sequencing Platform"/>
            <person name="Earl A."/>
            <person name="Ward D."/>
            <person name="Feldgarden M."/>
            <person name="Gevers D."/>
            <person name="Izard J."/>
            <person name="Blanton J.M."/>
            <person name="Mathney J."/>
            <person name="Tanner A.C."/>
            <person name="Dewhirst F.E."/>
            <person name="Young S.K."/>
            <person name="Zeng Q."/>
            <person name="Gargeya S."/>
            <person name="Fitzgerald M."/>
            <person name="Haas B."/>
            <person name="Abouelleil A."/>
            <person name="Alvarado L."/>
            <person name="Arachchi H.M."/>
            <person name="Berlin A."/>
            <person name="Chapman S.B."/>
            <person name="Gearin G."/>
            <person name="Goldberg J."/>
            <person name="Griggs A."/>
            <person name="Gujja S."/>
            <person name="Hansen M."/>
            <person name="Heiman D."/>
            <person name="Howarth C."/>
            <person name="Larimer J."/>
            <person name="Lui A."/>
            <person name="MacDonald P.J.P."/>
            <person name="McCowen C."/>
            <person name="Montmayeur A."/>
            <person name="Murphy C."/>
            <person name="Neiman D."/>
            <person name="Pearson M."/>
            <person name="Priest M."/>
            <person name="Roberts A."/>
            <person name="Saif S."/>
            <person name="Shea T."/>
            <person name="Sisk P."/>
            <person name="Stolte C."/>
            <person name="Sykes S."/>
            <person name="Wortman J."/>
            <person name="Nusbaum C."/>
            <person name="Birren B."/>
        </authorList>
    </citation>
    <scope>NUCLEOTIDE SEQUENCE [LARGE SCALE GENOMIC DNA]</scope>
    <source>
        <strain evidence="7 8">OT 289</strain>
    </source>
</reference>
<evidence type="ECO:0000256" key="2">
    <source>
        <dbReference type="ARBA" id="ARBA00009695"/>
    </source>
</evidence>
<sequence>MAEAIWFFTFPMITEQQAQLRLTTLCAQGEHCTQEMLDKLAKWEIDEAAQARIMAYLTEHRFIDDSRYCAAFVKDKIRYNGWGRRKVEQALYMKRIPRSISDPIFDEIPDELYLEKLRPLIKQKWPTIKARNDYERSMKLIKFALGRGFEMRLIRQCVDEAELPDD</sequence>
<dbReference type="PANTHER" id="PTHR33602">
    <property type="entry name" value="REGULATORY PROTEIN RECX FAMILY PROTEIN"/>
    <property type="match status" value="1"/>
</dbReference>
<comment type="subcellular location">
    <subcellularLocation>
        <location evidence="1">Cytoplasm</location>
    </subcellularLocation>
</comment>
<evidence type="ECO:0000256" key="3">
    <source>
        <dbReference type="ARBA" id="ARBA00018111"/>
    </source>
</evidence>
<name>H1HL80_9BACT</name>
<feature type="domain" description="RecX third three-helical" evidence="6">
    <location>
        <begin position="112"/>
        <end position="158"/>
    </location>
</feature>
<dbReference type="Gene3D" id="1.10.10.10">
    <property type="entry name" value="Winged helix-like DNA-binding domain superfamily/Winged helix DNA-binding domain"/>
    <property type="match status" value="2"/>
</dbReference>
<dbReference type="AlphaFoldDB" id="H1HL80"/>
<comment type="caution">
    <text evidence="7">The sequence shown here is derived from an EMBL/GenBank/DDBJ whole genome shotgun (WGS) entry which is preliminary data.</text>
</comment>
<dbReference type="InterPro" id="IPR003783">
    <property type="entry name" value="Regulatory_RecX"/>
</dbReference>
<dbReference type="Proteomes" id="UP000003167">
    <property type="component" value="Unassembled WGS sequence"/>
</dbReference>
<dbReference type="PANTHER" id="PTHR33602:SF1">
    <property type="entry name" value="REGULATORY PROTEIN RECX FAMILY PROTEIN"/>
    <property type="match status" value="1"/>
</dbReference>
<dbReference type="STRING" id="999422.HMPREF9944_00924"/>
<evidence type="ECO:0000259" key="5">
    <source>
        <dbReference type="Pfam" id="PF02631"/>
    </source>
</evidence>
<keyword evidence="4" id="KW-0963">Cytoplasm</keyword>
<evidence type="ECO:0000313" key="7">
    <source>
        <dbReference type="EMBL" id="EHO72212.1"/>
    </source>
</evidence>
<protein>
    <recommendedName>
        <fullName evidence="3">Regulatory protein RecX</fullName>
    </recommendedName>
</protein>
<proteinExistence type="inferred from homology"/>
<keyword evidence="8" id="KW-1185">Reference proteome</keyword>
<evidence type="ECO:0000259" key="6">
    <source>
        <dbReference type="Pfam" id="PF21981"/>
    </source>
</evidence>
<dbReference type="InterPro" id="IPR053925">
    <property type="entry name" value="RecX_HTH_3rd"/>
</dbReference>
<feature type="domain" description="RecX second three-helical" evidence="5">
    <location>
        <begin position="64"/>
        <end position="100"/>
    </location>
</feature>
<evidence type="ECO:0000256" key="1">
    <source>
        <dbReference type="ARBA" id="ARBA00004496"/>
    </source>
</evidence>
<dbReference type="PATRIC" id="fig|999422.3.peg.947"/>
<dbReference type="Pfam" id="PF21981">
    <property type="entry name" value="RecX_HTH3"/>
    <property type="match status" value="1"/>
</dbReference>
<dbReference type="Pfam" id="PF02631">
    <property type="entry name" value="RecX_HTH2"/>
    <property type="match status" value="1"/>
</dbReference>